<accession>A0ABQ9GCF4</accession>
<evidence type="ECO:0000313" key="2">
    <source>
        <dbReference type="Proteomes" id="UP001159363"/>
    </source>
</evidence>
<protein>
    <submittedName>
        <fullName evidence="1">Uncharacterized protein</fullName>
    </submittedName>
</protein>
<dbReference type="Proteomes" id="UP001159363">
    <property type="component" value="Chromosome 12"/>
</dbReference>
<proteinExistence type="predicted"/>
<keyword evidence="2" id="KW-1185">Reference proteome</keyword>
<comment type="caution">
    <text evidence="1">The sequence shown here is derived from an EMBL/GenBank/DDBJ whole genome shotgun (WGS) entry which is preliminary data.</text>
</comment>
<reference evidence="1 2" key="1">
    <citation type="submission" date="2023-02" db="EMBL/GenBank/DDBJ databases">
        <title>LHISI_Scaffold_Assembly.</title>
        <authorList>
            <person name="Stuart O.P."/>
            <person name="Cleave R."/>
            <person name="Magrath M.J.L."/>
            <person name="Mikheyev A.S."/>
        </authorList>
    </citation>
    <scope>NUCLEOTIDE SEQUENCE [LARGE SCALE GENOMIC DNA]</scope>
    <source>
        <strain evidence="1">Daus_M_001</strain>
        <tissue evidence="1">Leg muscle</tissue>
    </source>
</reference>
<dbReference type="EMBL" id="JARBHB010000013">
    <property type="protein sequence ID" value="KAJ8870099.1"/>
    <property type="molecule type" value="Genomic_DNA"/>
</dbReference>
<sequence length="298" mass="33204">MGADIGNFIGTCDVHIFLSCNNTKEPLLSYPLSVRPWERVGCDPFQFDSHHYLVCYDGFSNWIEVSSVDNSIISVLIFLKNGISNWCSLATGTSGLLRKSYKSSHNVNYALSEYRNTHIAQVGLSPAQMICRTLKSILQCVAELFTNSRGFQVRHNHEFIRHCPSRNLCELCDSDGAKPWSKWHCNHKTAISHAPLDRSVLGGEKLLTQEKPYLAEKPQPVPPLAKIPVDNARCEWTHSKELEQSVLLEGVFLSFAGQWQASFAPSAICVCGGDPSGRLTFYWIKLGSVIQFPGETGP</sequence>
<name>A0ABQ9GCF4_9NEOP</name>
<evidence type="ECO:0000313" key="1">
    <source>
        <dbReference type="EMBL" id="KAJ8870099.1"/>
    </source>
</evidence>
<organism evidence="1 2">
    <name type="scientific">Dryococelus australis</name>
    <dbReference type="NCBI Taxonomy" id="614101"/>
    <lineage>
        <taxon>Eukaryota</taxon>
        <taxon>Metazoa</taxon>
        <taxon>Ecdysozoa</taxon>
        <taxon>Arthropoda</taxon>
        <taxon>Hexapoda</taxon>
        <taxon>Insecta</taxon>
        <taxon>Pterygota</taxon>
        <taxon>Neoptera</taxon>
        <taxon>Polyneoptera</taxon>
        <taxon>Phasmatodea</taxon>
        <taxon>Verophasmatodea</taxon>
        <taxon>Anareolatae</taxon>
        <taxon>Phasmatidae</taxon>
        <taxon>Eurycanthinae</taxon>
        <taxon>Dryococelus</taxon>
    </lineage>
</organism>
<gene>
    <name evidence="1" type="ORF">PR048_029111</name>
</gene>